<dbReference type="Gene3D" id="3.40.605.10">
    <property type="entry name" value="Aldehyde Dehydrogenase, Chain A, domain 1"/>
    <property type="match status" value="1"/>
</dbReference>
<feature type="domain" description="Aldehyde dehydrogenase" evidence="6">
    <location>
        <begin position="39"/>
        <end position="496"/>
    </location>
</feature>
<feature type="active site" evidence="4">
    <location>
        <position position="270"/>
    </location>
</feature>
<dbReference type="AlphaFoldDB" id="A0ABD5NW05"/>
<dbReference type="GeneID" id="71856004"/>
<dbReference type="FunFam" id="3.40.605.10:FF:000007">
    <property type="entry name" value="NAD/NADP-dependent betaine aldehyde dehydrogenase"/>
    <property type="match status" value="1"/>
</dbReference>
<name>A0ABD5NW05_9EURY</name>
<proteinExistence type="inferred from homology"/>
<dbReference type="SUPFAM" id="SSF53720">
    <property type="entry name" value="ALDH-like"/>
    <property type="match status" value="1"/>
</dbReference>
<keyword evidence="3 5" id="KW-0560">Oxidoreductase</keyword>
<dbReference type="EMBL" id="JBHSDJ010000008">
    <property type="protein sequence ID" value="MFC4245971.1"/>
    <property type="molecule type" value="Genomic_DNA"/>
</dbReference>
<dbReference type="Pfam" id="PF00171">
    <property type="entry name" value="Aldedh"/>
    <property type="match status" value="1"/>
</dbReference>
<dbReference type="InterPro" id="IPR029510">
    <property type="entry name" value="Ald_DH_CS_GLU"/>
</dbReference>
<evidence type="ECO:0000256" key="5">
    <source>
        <dbReference type="RuleBase" id="RU003345"/>
    </source>
</evidence>
<dbReference type="InterPro" id="IPR015590">
    <property type="entry name" value="Aldehyde_DH_dom"/>
</dbReference>
<comment type="caution">
    <text evidence="7">The sequence shown here is derived from an EMBL/GenBank/DDBJ whole genome shotgun (WGS) entry which is preliminary data.</text>
</comment>
<dbReference type="InterPro" id="IPR016162">
    <property type="entry name" value="Ald_DH_N"/>
</dbReference>
<accession>A0ABD5NW05</accession>
<dbReference type="PROSITE" id="PS00687">
    <property type="entry name" value="ALDEHYDE_DEHYDR_GLU"/>
    <property type="match status" value="1"/>
</dbReference>
<dbReference type="RefSeq" id="WP_246976251.1">
    <property type="nucleotide sequence ID" value="NZ_CP095398.1"/>
</dbReference>
<evidence type="ECO:0000256" key="4">
    <source>
        <dbReference type="PROSITE-ProRule" id="PRU10007"/>
    </source>
</evidence>
<evidence type="ECO:0000259" key="6">
    <source>
        <dbReference type="Pfam" id="PF00171"/>
    </source>
</evidence>
<dbReference type="GO" id="GO:0016491">
    <property type="term" value="F:oxidoreductase activity"/>
    <property type="evidence" value="ECO:0007669"/>
    <property type="project" value="UniProtKB-KW"/>
</dbReference>
<organism evidence="7 8">
    <name type="scientific">Natribaculum luteum</name>
    <dbReference type="NCBI Taxonomy" id="1586232"/>
    <lineage>
        <taxon>Archaea</taxon>
        <taxon>Methanobacteriati</taxon>
        <taxon>Methanobacteriota</taxon>
        <taxon>Stenosarchaea group</taxon>
        <taxon>Halobacteria</taxon>
        <taxon>Halobacteriales</taxon>
        <taxon>Natrialbaceae</taxon>
        <taxon>Natribaculum</taxon>
    </lineage>
</organism>
<dbReference type="Gene3D" id="3.40.309.10">
    <property type="entry name" value="Aldehyde Dehydrogenase, Chain A, domain 2"/>
    <property type="match status" value="1"/>
</dbReference>
<protein>
    <submittedName>
        <fullName evidence="7">Aldehyde dehydrogenase family protein</fullName>
    </submittedName>
</protein>
<evidence type="ECO:0000256" key="1">
    <source>
        <dbReference type="ARBA" id="ARBA00009986"/>
    </source>
</evidence>
<evidence type="ECO:0000256" key="2">
    <source>
        <dbReference type="ARBA" id="ARBA00011881"/>
    </source>
</evidence>
<sequence>MSSQTFTESVEENHTKAIERAAADTTFGHWIDGRTVAPSSGRQFETIDPAVAQPISDVARGDAEDVDRAVSAARSAFREHWRQMTPADRAGIIREWMDRIREYADELALLESLDTGKPLAYARDEVLDAIEYFEYYVSVARAHEGSHLPQGEDNHVYIRNEPYGVAGQILPWNYPIDLFAWKAGAALAAGNTVVCKPSEEAPLSITRAAQLSEDILPDGVLNVVNGYGTEAGTPLTDHEDVDKLSFTGSVPVGKQVMETAADHVTPVTLELGGKSPFVVFPDADIEQAAETSAAGIFYNTGQSCDACSRILVHEDVHEEFVDAFTEAAADWEPGDPLVDGTTMGPLTFRNQYDKVSKYVGVGRDEGAEQVYGEGVPDREDGEGFFVGPIVFDQVDNQMRIAQEEIFGPVQCLITFENYDEAIELANDVEYGLAAGVATRDASLAHRAAADIQAGSVWINEYHGGGPGIPFGGYKASGIGRECAKETLAEYTHTKAVNLSLDEPSF</sequence>
<evidence type="ECO:0000313" key="7">
    <source>
        <dbReference type="EMBL" id="MFC4245971.1"/>
    </source>
</evidence>
<dbReference type="Proteomes" id="UP001595821">
    <property type="component" value="Unassembled WGS sequence"/>
</dbReference>
<dbReference type="PANTHER" id="PTHR11699">
    <property type="entry name" value="ALDEHYDE DEHYDROGENASE-RELATED"/>
    <property type="match status" value="1"/>
</dbReference>
<comment type="similarity">
    <text evidence="1 5">Belongs to the aldehyde dehydrogenase family.</text>
</comment>
<dbReference type="InterPro" id="IPR016161">
    <property type="entry name" value="Ald_DH/histidinol_DH"/>
</dbReference>
<gene>
    <name evidence="7" type="ORF">ACFOZ7_02980</name>
</gene>
<evidence type="ECO:0000256" key="3">
    <source>
        <dbReference type="ARBA" id="ARBA00023002"/>
    </source>
</evidence>
<dbReference type="FunFam" id="3.40.309.10:FF:000012">
    <property type="entry name" value="Betaine aldehyde dehydrogenase"/>
    <property type="match status" value="1"/>
</dbReference>
<reference evidence="7 8" key="1">
    <citation type="journal article" date="2014" name="Int. J. Syst. Evol. Microbiol.">
        <title>Complete genome sequence of Corynebacterium casei LMG S-19264T (=DSM 44701T), isolated from a smear-ripened cheese.</title>
        <authorList>
            <consortium name="US DOE Joint Genome Institute (JGI-PGF)"/>
            <person name="Walter F."/>
            <person name="Albersmeier A."/>
            <person name="Kalinowski J."/>
            <person name="Ruckert C."/>
        </authorList>
    </citation>
    <scope>NUCLEOTIDE SEQUENCE [LARGE SCALE GENOMIC DNA]</scope>
    <source>
        <strain evidence="7 8">IBRC-M 10912</strain>
    </source>
</reference>
<dbReference type="InterPro" id="IPR016163">
    <property type="entry name" value="Ald_DH_C"/>
</dbReference>
<evidence type="ECO:0000313" key="8">
    <source>
        <dbReference type="Proteomes" id="UP001595821"/>
    </source>
</evidence>
<comment type="subunit">
    <text evidence="2">Homotetramer.</text>
</comment>